<organism evidence="2 3">
    <name type="scientific">Sphaerotilus montanus</name>
    <dbReference type="NCBI Taxonomy" id="522889"/>
    <lineage>
        <taxon>Bacteria</taxon>
        <taxon>Pseudomonadati</taxon>
        <taxon>Pseudomonadota</taxon>
        <taxon>Betaproteobacteria</taxon>
        <taxon>Burkholderiales</taxon>
        <taxon>Sphaerotilaceae</taxon>
        <taxon>Sphaerotilus</taxon>
    </lineage>
</organism>
<dbReference type="EMBL" id="JACCFH010000001">
    <property type="protein sequence ID" value="NYG31071.1"/>
    <property type="molecule type" value="Genomic_DNA"/>
</dbReference>
<gene>
    <name evidence="2" type="ORF">BDD16_000057</name>
</gene>
<keyword evidence="1" id="KW-0732">Signal</keyword>
<dbReference type="RefSeq" id="WP_179631986.1">
    <property type="nucleotide sequence ID" value="NZ_JACCFH010000001.1"/>
</dbReference>
<proteinExistence type="predicted"/>
<evidence type="ECO:0000313" key="3">
    <source>
        <dbReference type="Proteomes" id="UP000518288"/>
    </source>
</evidence>
<evidence type="ECO:0000256" key="1">
    <source>
        <dbReference type="SAM" id="SignalP"/>
    </source>
</evidence>
<evidence type="ECO:0000313" key="2">
    <source>
        <dbReference type="EMBL" id="NYG31071.1"/>
    </source>
</evidence>
<feature type="chain" id="PRO_5031241983" description="PEP-CTERM protein-sorting domain-containing protein" evidence="1">
    <location>
        <begin position="21"/>
        <end position="200"/>
    </location>
</feature>
<accession>A0A7Y9QTM8</accession>
<feature type="signal peptide" evidence="1">
    <location>
        <begin position="1"/>
        <end position="20"/>
    </location>
</feature>
<reference evidence="2 3" key="1">
    <citation type="submission" date="2020-07" db="EMBL/GenBank/DDBJ databases">
        <title>Genomic Encyclopedia of Archaeal and Bacterial Type Strains, Phase II (KMG-II): from individual species to whole genera.</title>
        <authorList>
            <person name="Goeker M."/>
        </authorList>
    </citation>
    <scope>NUCLEOTIDE SEQUENCE [LARGE SCALE GENOMIC DNA]</scope>
    <source>
        <strain evidence="2 3">DSM 21226</strain>
    </source>
</reference>
<dbReference type="AlphaFoldDB" id="A0A7Y9QTM8"/>
<evidence type="ECO:0008006" key="4">
    <source>
        <dbReference type="Google" id="ProtNLM"/>
    </source>
</evidence>
<dbReference type="Proteomes" id="UP000518288">
    <property type="component" value="Unassembled WGS sequence"/>
</dbReference>
<protein>
    <recommendedName>
        <fullName evidence="4">PEP-CTERM protein-sorting domain-containing protein</fullName>
    </recommendedName>
</protein>
<comment type="caution">
    <text evidence="2">The sequence shown here is derived from an EMBL/GenBank/DDBJ whole genome shotgun (WGS) entry which is preliminary data.</text>
</comment>
<sequence>MNSKMITALIAASISMAGQAQTLHAATVTLDGDWYLQAGTVLNQSDAGILVTGVTYSMGAQEDGAGVWEDYLSDGHHADRLAGSSTHYSSQVWSGLQLASQETWTFDGLDLDRIVHAPTGEVDSQNLDFSGASLRHAYVQVTFSDGYHAQVRLAELGWDVTQVLRIGETIAPVPEPALEMMLAAGLGVVLFGRRKAGRQA</sequence>
<name>A0A7Y9QTM8_9BURK</name>
<keyword evidence="3" id="KW-1185">Reference proteome</keyword>